<evidence type="ECO:0000313" key="3">
    <source>
        <dbReference type="Proteomes" id="UP000179807"/>
    </source>
</evidence>
<sequence>MSSTDSLLRLIDSNPRLDSNDPSSQEKEYDDQRNLIKIHPSGFSCIFNNELNLEFRNFQTQESISKVVNLRLLVKFGNDLEQVRFEVSDDSDLYYYFESIFDRDQFNQMKEQDQLTIDFEDFPIEVMNLLQDCQNNDSETQVTFVEENDPSDPSKIYATMEFLQILELKAVEIFRIRFTPSDPEFVQDQVQYRFDQITQKLAYKKAYLKEFDNQFKTKNPILYRTVAKGPRSIRK</sequence>
<dbReference type="Gene3D" id="2.170.210.20">
    <property type="entry name" value="Spindle assembly abnormal protein 6, N-terminal domain"/>
    <property type="match status" value="1"/>
</dbReference>
<dbReference type="RefSeq" id="XP_068358515.1">
    <property type="nucleotide sequence ID" value="XM_068492815.1"/>
</dbReference>
<dbReference type="PANTHER" id="PTHR34230:SF2">
    <property type="entry name" value="SPINDLE ASSEMBLY ABNORMAL PROTEIN 6 N-TERMINAL DOMAIN-CONTAINING PROTEIN"/>
    <property type="match status" value="1"/>
</dbReference>
<dbReference type="VEuPathDB" id="TrichDB:TRFO_05966"/>
<name>A0A1J4K2F5_9EUKA</name>
<comment type="caution">
    <text evidence="2">The sequence shown here is derived from an EMBL/GenBank/DDBJ whole genome shotgun (WGS) entry which is preliminary data.</text>
</comment>
<dbReference type="InterPro" id="IPR038558">
    <property type="entry name" value="SAS-6_N_sf"/>
</dbReference>
<keyword evidence="3" id="KW-1185">Reference proteome</keyword>
<dbReference type="Pfam" id="PF16531">
    <property type="entry name" value="SAS-6_N"/>
    <property type="match status" value="1"/>
</dbReference>
<feature type="domain" description="Spindle assembly abnormal protein 6 N-terminal" evidence="1">
    <location>
        <begin position="46"/>
        <end position="178"/>
    </location>
</feature>
<dbReference type="GeneID" id="94827519"/>
<dbReference type="Proteomes" id="UP000179807">
    <property type="component" value="Unassembled WGS sequence"/>
</dbReference>
<organism evidence="2 3">
    <name type="scientific">Tritrichomonas foetus</name>
    <dbReference type="NCBI Taxonomy" id="1144522"/>
    <lineage>
        <taxon>Eukaryota</taxon>
        <taxon>Metamonada</taxon>
        <taxon>Parabasalia</taxon>
        <taxon>Tritrichomonadida</taxon>
        <taxon>Tritrichomonadidae</taxon>
        <taxon>Tritrichomonas</taxon>
    </lineage>
</organism>
<evidence type="ECO:0000259" key="1">
    <source>
        <dbReference type="Pfam" id="PF16531"/>
    </source>
</evidence>
<reference evidence="2" key="1">
    <citation type="submission" date="2016-10" db="EMBL/GenBank/DDBJ databases">
        <authorList>
            <person name="Benchimol M."/>
            <person name="Almeida L.G."/>
            <person name="Vasconcelos A.T."/>
            <person name="Perreira-Neves A."/>
            <person name="Rosa I.A."/>
            <person name="Tasca T."/>
            <person name="Bogo M.R."/>
            <person name="de Souza W."/>
        </authorList>
    </citation>
    <scope>NUCLEOTIDE SEQUENCE [LARGE SCALE GENOMIC DNA]</scope>
    <source>
        <strain evidence="2">K</strain>
    </source>
</reference>
<dbReference type="OrthoDB" id="49058at2759"/>
<evidence type="ECO:0000313" key="2">
    <source>
        <dbReference type="EMBL" id="OHT05379.1"/>
    </source>
</evidence>
<gene>
    <name evidence="2" type="ORF">TRFO_05966</name>
</gene>
<dbReference type="AlphaFoldDB" id="A0A1J4K2F5"/>
<dbReference type="EMBL" id="MLAK01000760">
    <property type="protein sequence ID" value="OHT05379.1"/>
    <property type="molecule type" value="Genomic_DNA"/>
</dbReference>
<dbReference type="PANTHER" id="PTHR34230">
    <property type="entry name" value="ASSEMBLY ABNORMAL PROTEIN 6, PUTATIVE-RELATED"/>
    <property type="match status" value="1"/>
</dbReference>
<dbReference type="InterPro" id="IPR032396">
    <property type="entry name" value="SAS-6_N"/>
</dbReference>
<proteinExistence type="predicted"/>
<protein>
    <recommendedName>
        <fullName evidence="1">Spindle assembly abnormal protein 6 N-terminal domain-containing protein</fullName>
    </recommendedName>
</protein>
<accession>A0A1J4K2F5</accession>